<evidence type="ECO:0000256" key="1">
    <source>
        <dbReference type="SAM" id="Phobius"/>
    </source>
</evidence>
<comment type="caution">
    <text evidence="2">The sequence shown here is derived from an EMBL/GenBank/DDBJ whole genome shotgun (WGS) entry which is preliminary data.</text>
</comment>
<evidence type="ECO:0000313" key="3">
    <source>
        <dbReference type="Proteomes" id="UP000051373"/>
    </source>
</evidence>
<evidence type="ECO:0000313" key="2">
    <source>
        <dbReference type="EMBL" id="KPK63491.1"/>
    </source>
</evidence>
<organism evidence="2 3">
    <name type="scientific">candidate division WOR_3 bacterium SM23_42</name>
    <dbReference type="NCBI Taxonomy" id="1703779"/>
    <lineage>
        <taxon>Bacteria</taxon>
        <taxon>Bacteria division WOR-3</taxon>
    </lineage>
</organism>
<sequence>MTALLVICISASSVNDTIAPVKPARVSYSKQVWVNGLIFVGCAIGTGVFYRMGDSAYEEYKESETIRSALENYDKAQLYDNIRNVFAVGAVVFLSRALYYQIKNVKASKSYSYTPVIEIECTRHAKLVFGMQKDL</sequence>
<keyword evidence="1" id="KW-1133">Transmembrane helix</keyword>
<accession>A0A0S8FRZ1</accession>
<protein>
    <submittedName>
        <fullName evidence="2">Uncharacterized protein</fullName>
    </submittedName>
</protein>
<dbReference type="Proteomes" id="UP000051373">
    <property type="component" value="Unassembled WGS sequence"/>
</dbReference>
<proteinExistence type="predicted"/>
<dbReference type="AlphaFoldDB" id="A0A0S8FRZ1"/>
<feature type="transmembrane region" description="Helical" evidence="1">
    <location>
        <begin position="32"/>
        <end position="50"/>
    </location>
</feature>
<name>A0A0S8FRZ1_UNCW3</name>
<gene>
    <name evidence="2" type="ORF">AMJ83_06875</name>
</gene>
<dbReference type="STRING" id="1703779.AMJ83_06875"/>
<reference evidence="2 3" key="1">
    <citation type="journal article" date="2015" name="Microbiome">
        <title>Genomic resolution of linkages in carbon, nitrogen, and sulfur cycling among widespread estuary sediment bacteria.</title>
        <authorList>
            <person name="Baker B.J."/>
            <person name="Lazar C.S."/>
            <person name="Teske A.P."/>
            <person name="Dick G.J."/>
        </authorList>
    </citation>
    <scope>NUCLEOTIDE SEQUENCE [LARGE SCALE GENOMIC DNA]</scope>
    <source>
        <strain evidence="2">SM23_42</strain>
    </source>
</reference>
<dbReference type="EMBL" id="LJUJ01000012">
    <property type="protein sequence ID" value="KPK63491.1"/>
    <property type="molecule type" value="Genomic_DNA"/>
</dbReference>
<keyword evidence="1" id="KW-0472">Membrane</keyword>
<keyword evidence="1" id="KW-0812">Transmembrane</keyword>